<dbReference type="InterPro" id="IPR000792">
    <property type="entry name" value="Tscrpt_reg_LuxR_C"/>
</dbReference>
<evidence type="ECO:0000256" key="3">
    <source>
        <dbReference type="ARBA" id="ARBA00023163"/>
    </source>
</evidence>
<evidence type="ECO:0000259" key="4">
    <source>
        <dbReference type="PROSITE" id="PS50043"/>
    </source>
</evidence>
<dbReference type="InterPro" id="IPR016032">
    <property type="entry name" value="Sig_transdc_resp-reg_C-effctor"/>
</dbReference>
<sequence>MAELLRDAAAERIHPQSVNRLLAAFSHVEGTDARVQPLIEPLSDRELEVLQHLAQGLSNRAIATQLFVSLAAIKWHARNIYGKLDVANRTQAVAKARELGILV</sequence>
<reference evidence="5 6" key="1">
    <citation type="journal article" date="2019" name="Genome Biol. Evol.">
        <title>Day and night: Metabolic profiles and evolutionary relationships of six axenic non-marine cyanobacteria.</title>
        <authorList>
            <person name="Will S.E."/>
            <person name="Henke P."/>
            <person name="Boedeker C."/>
            <person name="Huang S."/>
            <person name="Brinkmann H."/>
            <person name="Rohde M."/>
            <person name="Jarek M."/>
            <person name="Friedl T."/>
            <person name="Seufert S."/>
            <person name="Schumacher M."/>
            <person name="Overmann J."/>
            <person name="Neumann-Schaal M."/>
            <person name="Petersen J."/>
        </authorList>
    </citation>
    <scope>NUCLEOTIDE SEQUENCE [LARGE SCALE GENOMIC DNA]</scope>
    <source>
        <strain evidence="5 6">SAG 39.79</strain>
    </source>
</reference>
<dbReference type="PROSITE" id="PS50043">
    <property type="entry name" value="HTH_LUXR_2"/>
    <property type="match status" value="1"/>
</dbReference>
<dbReference type="Proteomes" id="UP000282574">
    <property type="component" value="Unassembled WGS sequence"/>
</dbReference>
<dbReference type="AlphaFoldDB" id="A0AB37UEI8"/>
<evidence type="ECO:0000256" key="1">
    <source>
        <dbReference type="ARBA" id="ARBA00023015"/>
    </source>
</evidence>
<dbReference type="Gene3D" id="1.10.10.10">
    <property type="entry name" value="Winged helix-like DNA-binding domain superfamily/Winged helix DNA-binding domain"/>
    <property type="match status" value="1"/>
</dbReference>
<organism evidence="5 6">
    <name type="scientific">Chroococcidiopsis cubana SAG 39.79</name>
    <dbReference type="NCBI Taxonomy" id="388085"/>
    <lineage>
        <taxon>Bacteria</taxon>
        <taxon>Bacillati</taxon>
        <taxon>Cyanobacteriota</taxon>
        <taxon>Cyanophyceae</taxon>
        <taxon>Chroococcidiopsidales</taxon>
        <taxon>Chroococcidiopsidaceae</taxon>
        <taxon>Chroococcidiopsis</taxon>
    </lineage>
</organism>
<keyword evidence="3" id="KW-0804">Transcription</keyword>
<dbReference type="CDD" id="cd06170">
    <property type="entry name" value="LuxR_C_like"/>
    <property type="match status" value="1"/>
</dbReference>
<dbReference type="GO" id="GO:0006355">
    <property type="term" value="P:regulation of DNA-templated transcription"/>
    <property type="evidence" value="ECO:0007669"/>
    <property type="project" value="InterPro"/>
</dbReference>
<dbReference type="PANTHER" id="PTHR44688:SF16">
    <property type="entry name" value="DNA-BINDING TRANSCRIPTIONAL ACTIVATOR DEVR_DOSR"/>
    <property type="match status" value="1"/>
</dbReference>
<dbReference type="PANTHER" id="PTHR44688">
    <property type="entry name" value="DNA-BINDING TRANSCRIPTIONAL ACTIVATOR DEVR_DOSR"/>
    <property type="match status" value="1"/>
</dbReference>
<protein>
    <recommendedName>
        <fullName evidence="4">HTH luxR-type domain-containing protein</fullName>
    </recommendedName>
</protein>
<keyword evidence="1" id="KW-0805">Transcription regulation</keyword>
<accession>A0AB37UEI8</accession>
<dbReference type="PRINTS" id="PR00038">
    <property type="entry name" value="HTHLUXR"/>
</dbReference>
<gene>
    <name evidence="5" type="ORF">DSM107010_51020</name>
</gene>
<feature type="domain" description="HTH luxR-type" evidence="4">
    <location>
        <begin position="35"/>
        <end position="100"/>
    </location>
</feature>
<dbReference type="EMBL" id="RSCK01000063">
    <property type="protein sequence ID" value="RUT06931.1"/>
    <property type="molecule type" value="Genomic_DNA"/>
</dbReference>
<dbReference type="SUPFAM" id="SSF46894">
    <property type="entry name" value="C-terminal effector domain of the bipartite response regulators"/>
    <property type="match status" value="1"/>
</dbReference>
<keyword evidence="6" id="KW-1185">Reference proteome</keyword>
<comment type="caution">
    <text evidence="5">The sequence shown here is derived from an EMBL/GenBank/DDBJ whole genome shotgun (WGS) entry which is preliminary data.</text>
</comment>
<evidence type="ECO:0000256" key="2">
    <source>
        <dbReference type="ARBA" id="ARBA00023125"/>
    </source>
</evidence>
<proteinExistence type="predicted"/>
<name>A0AB37UEI8_9CYAN</name>
<evidence type="ECO:0000313" key="6">
    <source>
        <dbReference type="Proteomes" id="UP000282574"/>
    </source>
</evidence>
<keyword evidence="2" id="KW-0238">DNA-binding</keyword>
<dbReference type="Pfam" id="PF00196">
    <property type="entry name" value="GerE"/>
    <property type="match status" value="1"/>
</dbReference>
<dbReference type="InterPro" id="IPR036388">
    <property type="entry name" value="WH-like_DNA-bd_sf"/>
</dbReference>
<evidence type="ECO:0000313" key="5">
    <source>
        <dbReference type="EMBL" id="RUT06931.1"/>
    </source>
</evidence>
<dbReference type="RefSeq" id="WP_199755757.1">
    <property type="nucleotide sequence ID" value="NZ_JAVKZF010000005.1"/>
</dbReference>
<dbReference type="SMART" id="SM00421">
    <property type="entry name" value="HTH_LUXR"/>
    <property type="match status" value="1"/>
</dbReference>
<dbReference type="GO" id="GO:0003677">
    <property type="term" value="F:DNA binding"/>
    <property type="evidence" value="ECO:0007669"/>
    <property type="project" value="UniProtKB-KW"/>
</dbReference>